<proteinExistence type="predicted"/>
<name>A0A2T3IZE9_9GAMM</name>
<dbReference type="AlphaFoldDB" id="A0A2T3IZE9"/>
<protein>
    <submittedName>
        <fullName evidence="1">Uncharacterized protein</fullName>
    </submittedName>
</protein>
<gene>
    <name evidence="1" type="ORF">C9I99_11845</name>
</gene>
<evidence type="ECO:0000313" key="2">
    <source>
        <dbReference type="Proteomes" id="UP000241222"/>
    </source>
</evidence>
<keyword evidence="2" id="KW-1185">Reference proteome</keyword>
<sequence length="68" mass="7445">MLTALNWLMSQGVVSDVMEPMITILALSLVEALRYLDVNWKTAATGGAVFLWGAYQNSLQANKCVRLG</sequence>
<evidence type="ECO:0000313" key="1">
    <source>
        <dbReference type="EMBL" id="PSU34043.1"/>
    </source>
</evidence>
<dbReference type="EMBL" id="PYMH01000004">
    <property type="protein sequence ID" value="PSU34043.1"/>
    <property type="molecule type" value="Genomic_DNA"/>
</dbReference>
<reference evidence="1 2" key="1">
    <citation type="submission" date="2018-03" db="EMBL/GenBank/DDBJ databases">
        <title>Whole genome sequencing of Histamine producing bacteria.</title>
        <authorList>
            <person name="Butler K."/>
        </authorList>
    </citation>
    <scope>NUCLEOTIDE SEQUENCE [LARGE SCALE GENOMIC DNA]</scope>
    <source>
        <strain evidence="1 2">JCM 13586</strain>
    </source>
</reference>
<comment type="caution">
    <text evidence="1">The sequence shown here is derived from an EMBL/GenBank/DDBJ whole genome shotgun (WGS) entry which is preliminary data.</text>
</comment>
<dbReference type="Proteomes" id="UP000241222">
    <property type="component" value="Unassembled WGS sequence"/>
</dbReference>
<organism evidence="1 2">
    <name type="scientific">Photobacterium lutimaris</name>
    <dbReference type="NCBI Taxonomy" id="388278"/>
    <lineage>
        <taxon>Bacteria</taxon>
        <taxon>Pseudomonadati</taxon>
        <taxon>Pseudomonadota</taxon>
        <taxon>Gammaproteobacteria</taxon>
        <taxon>Vibrionales</taxon>
        <taxon>Vibrionaceae</taxon>
        <taxon>Photobacterium</taxon>
    </lineage>
</organism>
<accession>A0A2T3IZE9</accession>